<reference evidence="1 2" key="1">
    <citation type="submission" date="2019-04" db="EMBL/GenBank/DDBJ databases">
        <authorList>
            <person name="Park S."/>
            <person name="Yoon J.-H."/>
        </authorList>
    </citation>
    <scope>NUCLEOTIDE SEQUENCE [LARGE SCALE GENOMIC DNA]</scope>
    <source>
        <strain evidence="1 2">HJM-18</strain>
    </source>
</reference>
<sequence>MLRTGYEPLIIGLTLVLTLAGCGRNDDLGQMEVELAPAELTWIGDQIFQNECAGRESCLVHWNEGEAFPSLGIGHFIWYPAGIEGPFVESFPVMIAYLSEQGVELPDWLSGLEPFDAPWENREIFLAQSGADRVRELRAFLSSTRGEQAGFVVQRAKQALRRVVLAAPAEQRESMSERIESLIQTPGGTYALIDYVNFKGEGLAEAERYKGQGWGLLQVLQGMLEHQGTPALTAFRKSAAAVLTRRADNAEQPIEKARWLPGWLNRLETYREPE</sequence>
<dbReference type="PROSITE" id="PS51257">
    <property type="entry name" value="PROKAR_LIPOPROTEIN"/>
    <property type="match status" value="1"/>
</dbReference>
<accession>A0A4Z1BMX1</accession>
<keyword evidence="2" id="KW-1185">Reference proteome</keyword>
<dbReference type="OrthoDB" id="20998at2"/>
<dbReference type="AlphaFoldDB" id="A0A4Z1BMX1"/>
<protein>
    <submittedName>
        <fullName evidence="1">Uncharacterized protein</fullName>
    </submittedName>
</protein>
<dbReference type="EMBL" id="SRPF01000001">
    <property type="protein sequence ID" value="TGN41337.1"/>
    <property type="molecule type" value="Genomic_DNA"/>
</dbReference>
<comment type="caution">
    <text evidence="1">The sequence shown here is derived from an EMBL/GenBank/DDBJ whole genome shotgun (WGS) entry which is preliminary data.</text>
</comment>
<dbReference type="RefSeq" id="WP_135801722.1">
    <property type="nucleotide sequence ID" value="NZ_SRPF01000001.1"/>
</dbReference>
<organism evidence="1 2">
    <name type="scientific">Marinobacter confluentis</name>
    <dbReference type="NCBI Taxonomy" id="1697557"/>
    <lineage>
        <taxon>Bacteria</taxon>
        <taxon>Pseudomonadati</taxon>
        <taxon>Pseudomonadota</taxon>
        <taxon>Gammaproteobacteria</taxon>
        <taxon>Pseudomonadales</taxon>
        <taxon>Marinobacteraceae</taxon>
        <taxon>Marinobacter</taxon>
    </lineage>
</organism>
<dbReference type="Proteomes" id="UP000298325">
    <property type="component" value="Unassembled WGS sequence"/>
</dbReference>
<gene>
    <name evidence="1" type="ORF">E5Q11_01955</name>
</gene>
<evidence type="ECO:0000313" key="1">
    <source>
        <dbReference type="EMBL" id="TGN41337.1"/>
    </source>
</evidence>
<name>A0A4Z1BMX1_9GAMM</name>
<evidence type="ECO:0000313" key="2">
    <source>
        <dbReference type="Proteomes" id="UP000298325"/>
    </source>
</evidence>
<proteinExistence type="predicted"/>